<dbReference type="GO" id="GO:0030572">
    <property type="term" value="F:phosphatidyltransferase activity"/>
    <property type="evidence" value="ECO:0007669"/>
    <property type="project" value="UniProtKB-ARBA"/>
</dbReference>
<keyword evidence="3" id="KW-1185">Reference proteome</keyword>
<evidence type="ECO:0000313" key="3">
    <source>
        <dbReference type="Proteomes" id="UP000265619"/>
    </source>
</evidence>
<dbReference type="EMBL" id="QXMN01000018">
    <property type="protein sequence ID" value="RIX78857.1"/>
    <property type="molecule type" value="Genomic_DNA"/>
</dbReference>
<name>A0A9X8D4S2_9BURK</name>
<dbReference type="AlphaFoldDB" id="A0A9X8D4S2"/>
<reference evidence="2 3" key="1">
    <citation type="submission" date="2018-09" db="EMBL/GenBank/DDBJ databases">
        <title>Acidovorax cavernicola nov. sp. isolated from Gruta de las Maravillas (Aracena, Spain).</title>
        <authorList>
            <person name="Jurado V."/>
            <person name="Gutierrez-Patricio S."/>
            <person name="Gonzalez-Pimentel J.L."/>
            <person name="Miller A.Z."/>
            <person name="Laiz L."/>
            <person name="Saiz-Jimenez C."/>
        </authorList>
    </citation>
    <scope>NUCLEOTIDE SEQUENCE [LARGE SCALE GENOMIC DNA]</scope>
    <source>
        <strain evidence="2 3">1011MAR4D40.2</strain>
    </source>
</reference>
<dbReference type="CDD" id="cd09113">
    <property type="entry name" value="PLDc_ymdC_like_2"/>
    <property type="match status" value="1"/>
</dbReference>
<protein>
    <submittedName>
        <fullName evidence="2">Phospholipase D family protein</fullName>
    </submittedName>
</protein>
<dbReference type="SMART" id="SM00155">
    <property type="entry name" value="PLDc"/>
    <property type="match status" value="2"/>
</dbReference>
<proteinExistence type="predicted"/>
<dbReference type="RefSeq" id="WP_119554542.1">
    <property type="nucleotide sequence ID" value="NZ_QXMN01000018.1"/>
</dbReference>
<dbReference type="SUPFAM" id="SSF56024">
    <property type="entry name" value="Phospholipase D/nuclease"/>
    <property type="match status" value="2"/>
</dbReference>
<dbReference type="Proteomes" id="UP000265619">
    <property type="component" value="Unassembled WGS sequence"/>
</dbReference>
<feature type="domain" description="PLD phosphodiesterase" evidence="1">
    <location>
        <begin position="449"/>
        <end position="476"/>
    </location>
</feature>
<dbReference type="InterPro" id="IPR025202">
    <property type="entry name" value="PLD-like_dom"/>
</dbReference>
<sequence>MLKLGLNSSAFSISALSDFTCATKPLDMKQQILNRLTPLWRVAMASTLLALSGCLGLPQSPPSSPTHTLAASADAPLSKVVEASRAAQGTSGFRLLPSGPDALQARLELARLATRSLDLQYFIFQSDSTGREMMRALRDAAARGVRVRLLIDDLYTQGQDELLACLAAHERVEVRLFNPFALRAGGVFARFAASPFFFGRLNHRMHNKLFVADAAWAITGGRNIGDEYFTRNDAGNFIDLDVLAAGKVVGDMSRQFDLYWNSAATVPIEYVAARSAHAHALRDRFETLTRSASAPALAGADAPDALGRSSVAKEFAAGRVHLAWGDGESYADLPGKALSASQTQGRQEHGSNLVRLNALEHIRAASVEILLTSPYFIPGRAGVDLLAEAARRGVKVSVLTNSLASTDQPLVHGAYRRYRPALLTAGVALFELSPQRAGREEQRKLFGLSVGGLHTKSLVIDRKELFVGSMNFDPRSDRINTESALAIHVPEVAEDVARLAALSKMQAAHQLRLSEGQAIEWITPAGGEGPVHPDEPESEFWLKIWLLLTSEFAPEGWL</sequence>
<dbReference type="OrthoDB" id="9814092at2"/>
<feature type="domain" description="PLD phosphodiesterase" evidence="1">
    <location>
        <begin position="201"/>
        <end position="228"/>
    </location>
</feature>
<dbReference type="Gene3D" id="3.30.870.10">
    <property type="entry name" value="Endonuclease Chain A"/>
    <property type="match status" value="2"/>
</dbReference>
<dbReference type="InterPro" id="IPR001736">
    <property type="entry name" value="PLipase_D/transphosphatidylase"/>
</dbReference>
<dbReference type="PANTHER" id="PTHR21248:SF12">
    <property type="entry name" value="CARDIOLIPIN SYNTHASE C"/>
    <property type="match status" value="1"/>
</dbReference>
<dbReference type="GO" id="GO:0032049">
    <property type="term" value="P:cardiolipin biosynthetic process"/>
    <property type="evidence" value="ECO:0007669"/>
    <property type="project" value="UniProtKB-ARBA"/>
</dbReference>
<evidence type="ECO:0000259" key="1">
    <source>
        <dbReference type="PROSITE" id="PS50035"/>
    </source>
</evidence>
<organism evidence="2 3">
    <name type="scientific">Acidovorax cavernicola</name>
    <dbReference type="NCBI Taxonomy" id="1675792"/>
    <lineage>
        <taxon>Bacteria</taxon>
        <taxon>Pseudomonadati</taxon>
        <taxon>Pseudomonadota</taxon>
        <taxon>Betaproteobacteria</taxon>
        <taxon>Burkholderiales</taxon>
        <taxon>Comamonadaceae</taxon>
        <taxon>Acidovorax</taxon>
    </lineage>
</organism>
<accession>A0A9X8D4S2</accession>
<dbReference type="CDD" id="cd09111">
    <property type="entry name" value="PLDc_ymdC_like_1"/>
    <property type="match status" value="1"/>
</dbReference>
<dbReference type="PANTHER" id="PTHR21248">
    <property type="entry name" value="CARDIOLIPIN SYNTHASE"/>
    <property type="match status" value="1"/>
</dbReference>
<dbReference type="PROSITE" id="PS50035">
    <property type="entry name" value="PLD"/>
    <property type="match status" value="2"/>
</dbReference>
<dbReference type="Pfam" id="PF13091">
    <property type="entry name" value="PLDc_2"/>
    <property type="match status" value="2"/>
</dbReference>
<gene>
    <name evidence="2" type="ORF">D3H34_15740</name>
</gene>
<comment type="caution">
    <text evidence="2">The sequence shown here is derived from an EMBL/GenBank/DDBJ whole genome shotgun (WGS) entry which is preliminary data.</text>
</comment>
<evidence type="ECO:0000313" key="2">
    <source>
        <dbReference type="EMBL" id="RIX78857.1"/>
    </source>
</evidence>